<keyword evidence="6" id="KW-0378">Hydrolase</keyword>
<dbReference type="Proteomes" id="UP000278807">
    <property type="component" value="Unassembled WGS sequence"/>
</dbReference>
<feature type="binding site" evidence="15">
    <location>
        <position position="108"/>
    </location>
    <ligand>
        <name>Mg(2+)</name>
        <dbReference type="ChEBI" id="CHEBI:18420"/>
        <label>1</label>
        <note>catalytic</note>
    </ligand>
</feature>
<evidence type="ECO:0000256" key="13">
    <source>
        <dbReference type="ARBA" id="ARBA00044544"/>
    </source>
</evidence>
<dbReference type="InterPro" id="IPR020550">
    <property type="entry name" value="Inositol_monophosphatase_CS"/>
</dbReference>
<proteinExistence type="inferred from homology"/>
<protein>
    <recommendedName>
        <fullName evidence="8">3'(2'),5'-bisphosphate nucleotidase 1</fullName>
        <ecNumber evidence="12">3.1.3.57</ecNumber>
        <ecNumber evidence="3">3.1.3.7</ecNumber>
    </recommendedName>
    <alternativeName>
        <fullName evidence="13">3'-phosphoadenosine 5'-phosphate phosphatase</fullName>
    </alternativeName>
    <alternativeName>
        <fullName evidence="9">Bisphosphate 3'-nucleotidase 1</fullName>
    </alternativeName>
    <alternativeName>
        <fullName evidence="14">Inositol-polyphosphate 1-phosphatase</fullName>
    </alternativeName>
</protein>
<dbReference type="InterPro" id="IPR050725">
    <property type="entry name" value="CysQ/Inositol_MonoPase"/>
</dbReference>
<evidence type="ECO:0000256" key="6">
    <source>
        <dbReference type="ARBA" id="ARBA00022801"/>
    </source>
</evidence>
<dbReference type="SUPFAM" id="SSF56655">
    <property type="entry name" value="Carbohydrate phosphatase"/>
    <property type="match status" value="1"/>
</dbReference>
<dbReference type="PROSITE" id="PS00630">
    <property type="entry name" value="IMP_2"/>
    <property type="match status" value="1"/>
</dbReference>
<evidence type="ECO:0000313" key="17">
    <source>
        <dbReference type="Proteomes" id="UP000278807"/>
    </source>
</evidence>
<dbReference type="WBParaSite" id="HNAJ_0001074301-mRNA-1">
    <property type="protein sequence ID" value="HNAJ_0001074301-mRNA-1"/>
    <property type="gene ID" value="HNAJ_0001074301"/>
</dbReference>
<evidence type="ECO:0000256" key="15">
    <source>
        <dbReference type="PIRSR" id="PIRSR600760-2"/>
    </source>
</evidence>
<feature type="binding site" evidence="15">
    <location>
        <position position="107"/>
    </location>
    <ligand>
        <name>Mg(2+)</name>
        <dbReference type="ChEBI" id="CHEBI:18420"/>
        <label>1</label>
        <note>catalytic</note>
    </ligand>
</feature>
<keyword evidence="5 15" id="KW-0479">Metal-binding</keyword>
<name>A0A0R3TSU5_RODNA</name>
<dbReference type="GO" id="GO:0046854">
    <property type="term" value="P:phosphatidylinositol phosphate biosynthetic process"/>
    <property type="evidence" value="ECO:0007669"/>
    <property type="project" value="InterPro"/>
</dbReference>
<dbReference type="EMBL" id="UZAE01013191">
    <property type="protein sequence ID" value="VDO08650.1"/>
    <property type="molecule type" value="Genomic_DNA"/>
</dbReference>
<evidence type="ECO:0000313" key="18">
    <source>
        <dbReference type="WBParaSite" id="HNAJ_0001074301-mRNA-1"/>
    </source>
</evidence>
<evidence type="ECO:0000256" key="14">
    <source>
        <dbReference type="ARBA" id="ARBA00044554"/>
    </source>
</evidence>
<evidence type="ECO:0000256" key="7">
    <source>
        <dbReference type="ARBA" id="ARBA00022842"/>
    </source>
</evidence>
<dbReference type="AlphaFoldDB" id="A0A0R3TSU5"/>
<keyword evidence="7 15" id="KW-0460">Magnesium</keyword>
<gene>
    <name evidence="16" type="ORF">HNAJ_LOCUS10738</name>
</gene>
<evidence type="ECO:0000256" key="10">
    <source>
        <dbReference type="ARBA" id="ARBA00044465"/>
    </source>
</evidence>
<evidence type="ECO:0000256" key="9">
    <source>
        <dbReference type="ARBA" id="ARBA00041815"/>
    </source>
</evidence>
<dbReference type="OrthoDB" id="411145at2759"/>
<evidence type="ECO:0000256" key="5">
    <source>
        <dbReference type="ARBA" id="ARBA00022723"/>
    </source>
</evidence>
<organism evidence="18">
    <name type="scientific">Rodentolepis nana</name>
    <name type="common">Dwarf tapeworm</name>
    <name type="synonym">Hymenolepis nana</name>
    <dbReference type="NCBI Taxonomy" id="102285"/>
    <lineage>
        <taxon>Eukaryota</taxon>
        <taxon>Metazoa</taxon>
        <taxon>Spiralia</taxon>
        <taxon>Lophotrochozoa</taxon>
        <taxon>Platyhelminthes</taxon>
        <taxon>Cestoda</taxon>
        <taxon>Eucestoda</taxon>
        <taxon>Cyclophyllidea</taxon>
        <taxon>Hymenolepididae</taxon>
        <taxon>Rodentolepis</taxon>
    </lineage>
</organism>
<reference evidence="18" key="1">
    <citation type="submission" date="2017-02" db="UniProtKB">
        <authorList>
            <consortium name="WormBaseParasite"/>
        </authorList>
    </citation>
    <scope>IDENTIFICATION</scope>
</reference>
<keyword evidence="17" id="KW-1185">Reference proteome</keyword>
<evidence type="ECO:0000313" key="16">
    <source>
        <dbReference type="EMBL" id="VDO08650.1"/>
    </source>
</evidence>
<evidence type="ECO:0000256" key="2">
    <source>
        <dbReference type="ARBA" id="ARBA00009759"/>
    </source>
</evidence>
<feature type="binding site" evidence="15">
    <location>
        <position position="62"/>
    </location>
    <ligand>
        <name>Mg(2+)</name>
        <dbReference type="ChEBI" id="CHEBI:18420"/>
        <label>1</label>
        <note>catalytic</note>
    </ligand>
</feature>
<accession>A0A0R3TSU5</accession>
<dbReference type="Gene3D" id="3.40.190.80">
    <property type="match status" value="1"/>
</dbReference>
<dbReference type="Pfam" id="PF00459">
    <property type="entry name" value="Inositol_P"/>
    <property type="match status" value="1"/>
</dbReference>
<dbReference type="GO" id="GO:0046872">
    <property type="term" value="F:metal ion binding"/>
    <property type="evidence" value="ECO:0007669"/>
    <property type="project" value="UniProtKB-KW"/>
</dbReference>
<dbReference type="STRING" id="102285.A0A0R3TSU5"/>
<dbReference type="FunFam" id="3.30.540.10:FF:000012">
    <property type="entry name" value="Blast:Putative inositol monophosphatase 3"/>
    <property type="match status" value="1"/>
</dbReference>
<evidence type="ECO:0000256" key="3">
    <source>
        <dbReference type="ARBA" id="ARBA00012633"/>
    </source>
</evidence>
<dbReference type="InterPro" id="IPR020583">
    <property type="entry name" value="Inositol_monoP_metal-BS"/>
</dbReference>
<dbReference type="PANTHER" id="PTHR43028">
    <property type="entry name" value="3'(2'),5'-BISPHOSPHATE NUCLEOTIDASE 1"/>
    <property type="match status" value="1"/>
</dbReference>
<evidence type="ECO:0000256" key="8">
    <source>
        <dbReference type="ARBA" id="ARBA00040342"/>
    </source>
</evidence>
<evidence type="ECO:0000256" key="1">
    <source>
        <dbReference type="ARBA" id="ARBA00001946"/>
    </source>
</evidence>
<evidence type="ECO:0000256" key="12">
    <source>
        <dbReference type="ARBA" id="ARBA00044519"/>
    </source>
</evidence>
<feature type="binding site" evidence="15">
    <location>
        <position position="105"/>
    </location>
    <ligand>
        <name>Mg(2+)</name>
        <dbReference type="ChEBI" id="CHEBI:18420"/>
        <label>1</label>
        <note>catalytic</note>
    </ligand>
</feature>
<reference evidence="16 17" key="2">
    <citation type="submission" date="2018-11" db="EMBL/GenBank/DDBJ databases">
        <authorList>
            <consortium name="Pathogen Informatics"/>
        </authorList>
    </citation>
    <scope>NUCLEOTIDE SEQUENCE [LARGE SCALE GENOMIC DNA]</scope>
</reference>
<sequence>MASSVSIANFAGSIIRKVLSSGELGIIDKGVNDLQTQADRSAQHCIVSSLSKNFPEICIIGEEELGDTEQPHSRIIDDFDSVVLSKTCPENLRSVGLKDVVVWVDPLDGTSEFTSGVLEHVTILIGVAVHGRAVGGVVCQPFYMPDFRNFLESDDDQDRRPSVQETTQRLIWGLEGLGVFGLSGEPISQAPIFNELGMKSEDKDTNRIVCTRSRSTPVTAAAINACFPSRMLMLLEGVAHAYIYASLGCKRWDTCAVEALINAVGGKLTGIDGREYSYAAGVQPMDCRGLIVTPNTAWHEEYVKRMPPSIVQSLVAAAPPNE</sequence>
<comment type="cofactor">
    <cofactor evidence="1 15">
        <name>Mg(2+)</name>
        <dbReference type="ChEBI" id="CHEBI:18420"/>
    </cofactor>
</comment>
<comment type="catalytic activity">
    <reaction evidence="10">
        <text>1D-myo-inositol 1,3,4-trisphosphate + H2O = 1D-myo-inositol 3,4-bisphosphate + phosphate</text>
        <dbReference type="Rhea" id="RHEA:70319"/>
        <dbReference type="ChEBI" id="CHEBI:15377"/>
        <dbReference type="ChEBI" id="CHEBI:43474"/>
        <dbReference type="ChEBI" id="CHEBI:58414"/>
        <dbReference type="ChEBI" id="CHEBI:83241"/>
    </reaction>
    <physiologicalReaction direction="left-to-right" evidence="10">
        <dbReference type="Rhea" id="RHEA:70320"/>
    </physiologicalReaction>
</comment>
<dbReference type="Gene3D" id="3.30.540.10">
    <property type="entry name" value="Fructose-1,6-Bisphosphatase, subunit A, domain 1"/>
    <property type="match status" value="1"/>
</dbReference>
<dbReference type="GO" id="GO:0008441">
    <property type="term" value="F:3'(2'),5'-bisphosphate nucleotidase activity"/>
    <property type="evidence" value="ECO:0007669"/>
    <property type="project" value="UniProtKB-EC"/>
</dbReference>
<dbReference type="GO" id="GO:0005737">
    <property type="term" value="C:cytoplasm"/>
    <property type="evidence" value="ECO:0007669"/>
    <property type="project" value="UniProtKB-ARBA"/>
</dbReference>
<dbReference type="GO" id="GO:0004441">
    <property type="term" value="F:inositol-1,4-bisphosphate 1-phosphatase activity"/>
    <property type="evidence" value="ECO:0007669"/>
    <property type="project" value="UniProtKB-EC"/>
</dbReference>
<dbReference type="PANTHER" id="PTHR43028:SF5">
    <property type="entry name" value="3'(2'),5'-BISPHOSPHATE NUCLEOTIDASE 1"/>
    <property type="match status" value="1"/>
</dbReference>
<dbReference type="EC" id="3.1.3.57" evidence="12"/>
<dbReference type="InterPro" id="IPR000760">
    <property type="entry name" value="Inositol_monophosphatase-like"/>
</dbReference>
<comment type="catalytic activity">
    <reaction evidence="11">
        <text>1D-myo-inositol 1,4-bisphosphate + H2O = 1D-myo-inositol 4-phosphate + phosphate</text>
        <dbReference type="Rhea" id="RHEA:15553"/>
        <dbReference type="ChEBI" id="CHEBI:15377"/>
        <dbReference type="ChEBI" id="CHEBI:43474"/>
        <dbReference type="ChEBI" id="CHEBI:58282"/>
        <dbReference type="ChEBI" id="CHEBI:58469"/>
        <dbReference type="EC" id="3.1.3.57"/>
    </reaction>
    <physiologicalReaction direction="left-to-right" evidence="11">
        <dbReference type="Rhea" id="RHEA:15554"/>
    </physiologicalReaction>
</comment>
<dbReference type="PROSITE" id="PS00629">
    <property type="entry name" value="IMP_1"/>
    <property type="match status" value="1"/>
</dbReference>
<keyword evidence="4" id="KW-0452">Lithium</keyword>
<evidence type="ECO:0000256" key="11">
    <source>
        <dbReference type="ARBA" id="ARBA00044478"/>
    </source>
</evidence>
<comment type="similarity">
    <text evidence="2">Belongs to the inositol monophosphatase superfamily.</text>
</comment>
<evidence type="ECO:0000256" key="4">
    <source>
        <dbReference type="ARBA" id="ARBA00022671"/>
    </source>
</evidence>
<feature type="binding site" evidence="15">
    <location>
        <position position="253"/>
    </location>
    <ligand>
        <name>Mg(2+)</name>
        <dbReference type="ChEBI" id="CHEBI:18420"/>
        <label>1</label>
        <note>catalytic</note>
    </ligand>
</feature>
<dbReference type="EC" id="3.1.3.7" evidence="3"/>